<dbReference type="InterPro" id="IPR029787">
    <property type="entry name" value="Nucleotide_cyclase"/>
</dbReference>
<gene>
    <name evidence="5" type="ORF">ACFFHW_04680</name>
</gene>
<sequence length="388" mass="42702">MFESQTLFVSSLVSRGAILVVLLAAVISQPHLRHMWHWIAALLFSILGLTLLLVASENTAVFFYRFASLMTIMSSMVFSWGGLRLFYHRPLHRRRMLLLTTAPPMLYALLVALQVPERFALVPPLLGAAIFCLLCIREILTAPDKRLLTQYVMGVAFALYLMGFVAPAVLLPFGLISSDILSVSHTSMLLDQVGCIIVYFSYITANSEYTSQQLKQLAETDALTGLLNRRGIWQAMKSLGRSAAQQPYSVLIADIDHFKSINDRGGHKAGDRVLTVFVERMRHAIGKNGIAARWGGEEFLILLPGTAATEAGKVAERLRHEVAATPCKTPGMVFEVTVSIGVAESRPDDSDNEAAIKRADRALYSAKSEGRNRVCEYNAGMSLPFPAA</sequence>
<dbReference type="PANTHER" id="PTHR45138">
    <property type="entry name" value="REGULATORY COMPONENTS OF SENSORY TRANSDUCTION SYSTEM"/>
    <property type="match status" value="1"/>
</dbReference>
<feature type="transmembrane region" description="Helical" evidence="3">
    <location>
        <begin position="95"/>
        <end position="115"/>
    </location>
</feature>
<evidence type="ECO:0000313" key="5">
    <source>
        <dbReference type="EMBL" id="MFC0267296.1"/>
    </source>
</evidence>
<protein>
    <recommendedName>
        <fullName evidence="1">diguanylate cyclase</fullName>
        <ecNumber evidence="1">2.7.7.65</ecNumber>
    </recommendedName>
</protein>
<comment type="caution">
    <text evidence="5">The sequence shown here is derived from an EMBL/GenBank/DDBJ whole genome shotgun (WGS) entry which is preliminary data.</text>
</comment>
<organism evidence="5 6">
    <name type="scientific">Kushneria aurantia</name>
    <dbReference type="NCBI Taxonomy" id="504092"/>
    <lineage>
        <taxon>Bacteria</taxon>
        <taxon>Pseudomonadati</taxon>
        <taxon>Pseudomonadota</taxon>
        <taxon>Gammaproteobacteria</taxon>
        <taxon>Oceanospirillales</taxon>
        <taxon>Halomonadaceae</taxon>
        <taxon>Kushneria</taxon>
    </lineage>
</organism>
<keyword evidence="6" id="KW-1185">Reference proteome</keyword>
<dbReference type="Proteomes" id="UP001589814">
    <property type="component" value="Unassembled WGS sequence"/>
</dbReference>
<dbReference type="CDD" id="cd01949">
    <property type="entry name" value="GGDEF"/>
    <property type="match status" value="1"/>
</dbReference>
<dbReference type="Gene3D" id="3.30.70.270">
    <property type="match status" value="1"/>
</dbReference>
<dbReference type="InterPro" id="IPR050469">
    <property type="entry name" value="Diguanylate_Cyclase"/>
</dbReference>
<reference evidence="5 6" key="1">
    <citation type="submission" date="2024-09" db="EMBL/GenBank/DDBJ databases">
        <authorList>
            <person name="Sun Q."/>
            <person name="Mori K."/>
        </authorList>
    </citation>
    <scope>NUCLEOTIDE SEQUENCE [LARGE SCALE GENOMIC DNA]</scope>
    <source>
        <strain evidence="5 6">CCM 7415</strain>
    </source>
</reference>
<evidence type="ECO:0000256" key="2">
    <source>
        <dbReference type="ARBA" id="ARBA00034247"/>
    </source>
</evidence>
<dbReference type="SUPFAM" id="SSF55073">
    <property type="entry name" value="Nucleotide cyclase"/>
    <property type="match status" value="1"/>
</dbReference>
<evidence type="ECO:0000256" key="1">
    <source>
        <dbReference type="ARBA" id="ARBA00012528"/>
    </source>
</evidence>
<dbReference type="NCBIfam" id="TIGR00254">
    <property type="entry name" value="GGDEF"/>
    <property type="match status" value="1"/>
</dbReference>
<keyword evidence="3" id="KW-1133">Transmembrane helix</keyword>
<feature type="transmembrane region" description="Helical" evidence="3">
    <location>
        <begin position="188"/>
        <end position="205"/>
    </location>
</feature>
<feature type="transmembrane region" description="Helical" evidence="3">
    <location>
        <begin position="6"/>
        <end position="28"/>
    </location>
</feature>
<dbReference type="PROSITE" id="PS50887">
    <property type="entry name" value="GGDEF"/>
    <property type="match status" value="1"/>
</dbReference>
<dbReference type="Pfam" id="PF00990">
    <property type="entry name" value="GGDEF"/>
    <property type="match status" value="1"/>
</dbReference>
<keyword evidence="3" id="KW-0812">Transmembrane</keyword>
<dbReference type="PANTHER" id="PTHR45138:SF9">
    <property type="entry name" value="DIGUANYLATE CYCLASE DGCM-RELATED"/>
    <property type="match status" value="1"/>
</dbReference>
<feature type="transmembrane region" description="Helical" evidence="3">
    <location>
        <begin position="35"/>
        <end position="56"/>
    </location>
</feature>
<accession>A0ABV6G0Z6</accession>
<keyword evidence="3" id="KW-0472">Membrane</keyword>
<dbReference type="InterPro" id="IPR043128">
    <property type="entry name" value="Rev_trsase/Diguanyl_cyclase"/>
</dbReference>
<dbReference type="EMBL" id="JBHLVX010000017">
    <property type="protein sequence ID" value="MFC0267296.1"/>
    <property type="molecule type" value="Genomic_DNA"/>
</dbReference>
<dbReference type="RefSeq" id="WP_019952153.1">
    <property type="nucleotide sequence ID" value="NZ_JBHLVX010000017.1"/>
</dbReference>
<evidence type="ECO:0000313" key="6">
    <source>
        <dbReference type="Proteomes" id="UP001589814"/>
    </source>
</evidence>
<dbReference type="EC" id="2.7.7.65" evidence="1"/>
<comment type="catalytic activity">
    <reaction evidence="2">
        <text>2 GTP = 3',3'-c-di-GMP + 2 diphosphate</text>
        <dbReference type="Rhea" id="RHEA:24898"/>
        <dbReference type="ChEBI" id="CHEBI:33019"/>
        <dbReference type="ChEBI" id="CHEBI:37565"/>
        <dbReference type="ChEBI" id="CHEBI:58805"/>
        <dbReference type="EC" id="2.7.7.65"/>
    </reaction>
</comment>
<feature type="transmembrane region" description="Helical" evidence="3">
    <location>
        <begin position="121"/>
        <end position="140"/>
    </location>
</feature>
<evidence type="ECO:0000256" key="3">
    <source>
        <dbReference type="SAM" id="Phobius"/>
    </source>
</evidence>
<feature type="transmembrane region" description="Helical" evidence="3">
    <location>
        <begin position="152"/>
        <end position="176"/>
    </location>
</feature>
<feature type="domain" description="GGDEF" evidence="4">
    <location>
        <begin position="246"/>
        <end position="379"/>
    </location>
</feature>
<feature type="transmembrane region" description="Helical" evidence="3">
    <location>
        <begin position="62"/>
        <end position="83"/>
    </location>
</feature>
<dbReference type="InterPro" id="IPR000160">
    <property type="entry name" value="GGDEF_dom"/>
</dbReference>
<name>A0ABV6G0Z6_9GAMM</name>
<dbReference type="SMART" id="SM00267">
    <property type="entry name" value="GGDEF"/>
    <property type="match status" value="1"/>
</dbReference>
<evidence type="ECO:0000259" key="4">
    <source>
        <dbReference type="PROSITE" id="PS50887"/>
    </source>
</evidence>
<proteinExistence type="predicted"/>